<evidence type="ECO:0000313" key="2">
    <source>
        <dbReference type="EMBL" id="BBT39918.1"/>
    </source>
</evidence>
<evidence type="ECO:0000256" key="1">
    <source>
        <dbReference type="SAM" id="MobiDB-lite"/>
    </source>
</evidence>
<feature type="compositionally biased region" description="Basic and acidic residues" evidence="1">
    <location>
        <begin position="29"/>
        <end position="40"/>
    </location>
</feature>
<evidence type="ECO:0000313" key="3">
    <source>
        <dbReference type="Proteomes" id="UP000515680"/>
    </source>
</evidence>
<reference evidence="2 3" key="1">
    <citation type="submission" date="2019-12" db="EMBL/GenBank/DDBJ databases">
        <title>complete genome sequences of Pseudomonas putida str. WP8-W18-CRE-01 isolated from wastewater treatment plant effluent.</title>
        <authorList>
            <person name="Sekizuka T."/>
            <person name="Itokawa K."/>
            <person name="Yatsu K."/>
            <person name="Inamine Y."/>
            <person name="Kuroda M."/>
        </authorList>
    </citation>
    <scope>NUCLEOTIDE SEQUENCE [LARGE SCALE GENOMIC DNA]</scope>
    <source>
        <strain evidence="2 3">WP8-W18-CRE-01</strain>
    </source>
</reference>
<dbReference type="AlphaFoldDB" id="A0A6S5DK77"/>
<gene>
    <name evidence="2" type="ORF">WP8W18C01_22590</name>
</gene>
<dbReference type="EMBL" id="AP022227">
    <property type="protein sequence ID" value="BBT39918.1"/>
    <property type="molecule type" value="Genomic_DNA"/>
</dbReference>
<sequence length="40" mass="4779">MHSENNFSREWEHSGQKPLTHETNFFLGPEKEKTKAIKHQ</sequence>
<dbReference type="Proteomes" id="UP000515680">
    <property type="component" value="Chromosome"/>
</dbReference>
<organism evidence="2 3">
    <name type="scientific">Pseudomonas putida</name>
    <name type="common">Arthrobacter siderocapsulatus</name>
    <dbReference type="NCBI Taxonomy" id="303"/>
    <lineage>
        <taxon>Bacteria</taxon>
        <taxon>Pseudomonadati</taxon>
        <taxon>Pseudomonadota</taxon>
        <taxon>Gammaproteobacteria</taxon>
        <taxon>Pseudomonadales</taxon>
        <taxon>Pseudomonadaceae</taxon>
        <taxon>Pseudomonas</taxon>
    </lineage>
</organism>
<accession>A0A6S5DK77</accession>
<protein>
    <submittedName>
        <fullName evidence="2">Uncharacterized protein</fullName>
    </submittedName>
</protein>
<feature type="compositionally biased region" description="Basic and acidic residues" evidence="1">
    <location>
        <begin position="1"/>
        <end position="15"/>
    </location>
</feature>
<name>A0A6S5DK77_PSEPU</name>
<proteinExistence type="predicted"/>
<feature type="region of interest" description="Disordered" evidence="1">
    <location>
        <begin position="1"/>
        <end position="40"/>
    </location>
</feature>